<dbReference type="STRING" id="928724.SacglDRAFT_01917"/>
<evidence type="ECO:0000313" key="3">
    <source>
        <dbReference type="Proteomes" id="UP000005087"/>
    </source>
</evidence>
<dbReference type="OrthoDB" id="4966929at2"/>
<accession>I1D1K3</accession>
<organism evidence="2 3">
    <name type="scientific">Saccharomonospora glauca K62</name>
    <dbReference type="NCBI Taxonomy" id="928724"/>
    <lineage>
        <taxon>Bacteria</taxon>
        <taxon>Bacillati</taxon>
        <taxon>Actinomycetota</taxon>
        <taxon>Actinomycetes</taxon>
        <taxon>Pseudonocardiales</taxon>
        <taxon>Pseudonocardiaceae</taxon>
        <taxon>Saccharomonospora</taxon>
    </lineage>
</organism>
<dbReference type="RefSeq" id="WP_005463886.1">
    <property type="nucleotide sequence ID" value="NZ_CM001484.1"/>
</dbReference>
<reference evidence="2 3" key="1">
    <citation type="submission" date="2011-09" db="EMBL/GenBank/DDBJ databases">
        <authorList>
            <consortium name="US DOE Joint Genome Institute (JGI-PGF)"/>
            <person name="Lucas S."/>
            <person name="Han J."/>
            <person name="Lapidus A."/>
            <person name="Cheng J.-F."/>
            <person name="Goodwin L."/>
            <person name="Pitluck S."/>
            <person name="Peters L."/>
            <person name="Land M.L."/>
            <person name="Hauser L."/>
            <person name="Brambilla E."/>
            <person name="Klenk H.-P."/>
            <person name="Woyke T.J."/>
        </authorList>
    </citation>
    <scope>NUCLEOTIDE SEQUENCE [LARGE SCALE GENOMIC DNA]</scope>
    <source>
        <strain evidence="2 3">K62</strain>
    </source>
</reference>
<dbReference type="AlphaFoldDB" id="I1D1K3"/>
<reference evidence="3" key="2">
    <citation type="submission" date="2012-01" db="EMBL/GenBank/DDBJ databases">
        <title>Noncontiguous Finished sequence of chromosome of Saccharomonospora glauca K62.</title>
        <authorList>
            <consortium name="US DOE Joint Genome Institute"/>
            <person name="Lucas S."/>
            <person name="Han J."/>
            <person name="Lapidus A."/>
            <person name="Cheng J.-F."/>
            <person name="Goodwin L."/>
            <person name="Pitluck S."/>
            <person name="Peters L."/>
            <person name="Mikhailova N."/>
            <person name="Held B."/>
            <person name="Detter J.C."/>
            <person name="Han C."/>
            <person name="Tapia R."/>
            <person name="Land M."/>
            <person name="Hauser L."/>
            <person name="Kyrpides N."/>
            <person name="Ivanova N."/>
            <person name="Pagani I."/>
            <person name="Brambilla E.-M."/>
            <person name="Klenk H.-P."/>
            <person name="Woyke T."/>
        </authorList>
    </citation>
    <scope>NUCLEOTIDE SEQUENCE [LARGE SCALE GENOMIC DNA]</scope>
    <source>
        <strain evidence="3">K62</strain>
    </source>
</reference>
<dbReference type="HOGENOM" id="CLU_093464_0_0_11"/>
<dbReference type="eggNOG" id="COG3087">
    <property type="taxonomic scope" value="Bacteria"/>
</dbReference>
<feature type="region of interest" description="Disordered" evidence="1">
    <location>
        <begin position="79"/>
        <end position="205"/>
    </location>
</feature>
<evidence type="ECO:0000313" key="2">
    <source>
        <dbReference type="EMBL" id="EIE98827.1"/>
    </source>
</evidence>
<sequence length="205" mass="21895">MKRGAQTAAAVIAGYLLGRTKKMRLALMIAAAGATGKHGTNPTGLLRAGLSRLGDSAELSRLTDSVRGELLEAARAAATKAATSRIESLSQRITEGSGDEDRDSSGDEEEASEPEEEPPEEPEPPRRPGVRRRSRGATEEDGGSPPRRRRSASEGNRRPARRRSPSSADSTENTPDDGDSEDSPDRPRTRARTSAGRSPVRRSGR</sequence>
<name>I1D1K3_9PSEU</name>
<keyword evidence="3" id="KW-1185">Reference proteome</keyword>
<evidence type="ECO:0000256" key="1">
    <source>
        <dbReference type="SAM" id="MobiDB-lite"/>
    </source>
</evidence>
<dbReference type="Proteomes" id="UP000005087">
    <property type="component" value="Chromosome"/>
</dbReference>
<feature type="compositionally biased region" description="Acidic residues" evidence="1">
    <location>
        <begin position="97"/>
        <end position="122"/>
    </location>
</feature>
<protein>
    <submittedName>
        <fullName evidence="2">Uncharacterized protein</fullName>
    </submittedName>
</protein>
<feature type="compositionally biased region" description="Polar residues" evidence="1">
    <location>
        <begin position="85"/>
        <end position="94"/>
    </location>
</feature>
<dbReference type="EMBL" id="CM001484">
    <property type="protein sequence ID" value="EIE98827.1"/>
    <property type="molecule type" value="Genomic_DNA"/>
</dbReference>
<gene>
    <name evidence="2" type="ORF">SacglDRAFT_01917</name>
</gene>
<proteinExistence type="predicted"/>